<dbReference type="SUPFAM" id="SSF56784">
    <property type="entry name" value="HAD-like"/>
    <property type="match status" value="1"/>
</dbReference>
<name>A0A1G7QJT7_9ACTN</name>
<proteinExistence type="predicted"/>
<organism evidence="1 2">
    <name type="scientific">Sinosporangium album</name>
    <dbReference type="NCBI Taxonomy" id="504805"/>
    <lineage>
        <taxon>Bacteria</taxon>
        <taxon>Bacillati</taxon>
        <taxon>Actinomycetota</taxon>
        <taxon>Actinomycetes</taxon>
        <taxon>Streptosporangiales</taxon>
        <taxon>Streptosporangiaceae</taxon>
        <taxon>Sinosporangium</taxon>
    </lineage>
</organism>
<accession>A0A1G7QJT7</accession>
<evidence type="ECO:0000313" key="1">
    <source>
        <dbReference type="EMBL" id="SDF98773.1"/>
    </source>
</evidence>
<keyword evidence="2" id="KW-1185">Reference proteome</keyword>
<dbReference type="Pfam" id="PF00702">
    <property type="entry name" value="Hydrolase"/>
    <property type="match status" value="1"/>
</dbReference>
<dbReference type="InterPro" id="IPR036412">
    <property type="entry name" value="HAD-like_sf"/>
</dbReference>
<protein>
    <submittedName>
        <fullName evidence="1">FMN phosphatase YigB, HAD superfamily</fullName>
    </submittedName>
</protein>
<dbReference type="Proteomes" id="UP000198923">
    <property type="component" value="Unassembled WGS sequence"/>
</dbReference>
<gene>
    <name evidence="1" type="ORF">SAMN05421505_10117</name>
</gene>
<sequence length="233" mass="25307">MDGFVGAPVSADTAGAATLVVFDCFGTLVTERRPMPEPPEFTRWVVDTLAVDPRLAGEVVESVFTTLYEAVLDKSALQPATLGLVDKALRERGVARPQEDLHRALWFALGCADGDRYELCGPAAQAATRVAGAGRTVRLMSNCYLPGTLMRRLLRGLGAPEVFDRELFTADGGPKKPDARAFELIGSGPFQRRIMVGDSPDNDIAPARRLGWDTVQVDPRRPDFSELYALLGM</sequence>
<dbReference type="AlphaFoldDB" id="A0A1G7QJT7"/>
<evidence type="ECO:0000313" key="2">
    <source>
        <dbReference type="Proteomes" id="UP000198923"/>
    </source>
</evidence>
<reference evidence="1 2" key="1">
    <citation type="submission" date="2016-10" db="EMBL/GenBank/DDBJ databases">
        <authorList>
            <person name="de Groot N.N."/>
        </authorList>
    </citation>
    <scope>NUCLEOTIDE SEQUENCE [LARGE SCALE GENOMIC DNA]</scope>
    <source>
        <strain evidence="1 2">CPCC 201354</strain>
    </source>
</reference>
<dbReference type="InterPro" id="IPR023214">
    <property type="entry name" value="HAD_sf"/>
</dbReference>
<dbReference type="STRING" id="504805.SAMN05421505_10117"/>
<dbReference type="Gene3D" id="3.40.50.1000">
    <property type="entry name" value="HAD superfamily/HAD-like"/>
    <property type="match status" value="1"/>
</dbReference>
<dbReference type="EMBL" id="FNCN01000001">
    <property type="protein sequence ID" value="SDF98773.1"/>
    <property type="molecule type" value="Genomic_DNA"/>
</dbReference>